<dbReference type="PANTHER" id="PTHR43463">
    <property type="entry name" value="NICOTINATE-NUCLEOTIDE--DIMETHYLBENZIMIDAZOLE PHOSPHORIBOSYLTRANSFERASE"/>
    <property type="match status" value="1"/>
</dbReference>
<keyword evidence="4" id="KW-1185">Reference proteome</keyword>
<dbReference type="Gene3D" id="3.40.109.10">
    <property type="entry name" value="NADH Oxidase"/>
    <property type="match status" value="1"/>
</dbReference>
<dbReference type="Pfam" id="PF02277">
    <property type="entry name" value="DBI_PRT"/>
    <property type="match status" value="1"/>
</dbReference>
<comment type="caution">
    <text evidence="3">The sequence shown here is derived from an EMBL/GenBank/DDBJ whole genome shotgun (WGS) entry which is preliminary data.</text>
</comment>
<dbReference type="Gene3D" id="3.40.50.10210">
    <property type="match status" value="1"/>
</dbReference>
<dbReference type="SUPFAM" id="SSF52733">
    <property type="entry name" value="Nicotinate mononucleotide:5,6-dimethylbenzimidazole phosphoribosyltransferase (CobT)"/>
    <property type="match status" value="1"/>
</dbReference>
<dbReference type="InterPro" id="IPR000415">
    <property type="entry name" value="Nitroreductase-like"/>
</dbReference>
<gene>
    <name evidence="3" type="primary">bluB</name>
    <name evidence="3" type="ORF">GHK86_09625</name>
</gene>
<feature type="region of interest" description="Disordered" evidence="1">
    <location>
        <begin position="1"/>
        <end position="23"/>
    </location>
</feature>
<dbReference type="GO" id="GO:0102919">
    <property type="term" value="F:5,6-dimethylbenzimidazole synthase activity"/>
    <property type="evidence" value="ECO:0007669"/>
    <property type="project" value="UniProtKB-EC"/>
</dbReference>
<dbReference type="NCBIfam" id="TIGR02476">
    <property type="entry name" value="BluB"/>
    <property type="match status" value="1"/>
</dbReference>
<evidence type="ECO:0000313" key="3">
    <source>
        <dbReference type="EMBL" id="MST32975.1"/>
    </source>
</evidence>
<dbReference type="InterPro" id="IPR012825">
    <property type="entry name" value="BluB"/>
</dbReference>
<dbReference type="Proteomes" id="UP000437736">
    <property type="component" value="Unassembled WGS sequence"/>
</dbReference>
<evidence type="ECO:0000256" key="1">
    <source>
        <dbReference type="SAM" id="MobiDB-lite"/>
    </source>
</evidence>
<dbReference type="Pfam" id="PF00881">
    <property type="entry name" value="Nitroreductase"/>
    <property type="match status" value="1"/>
</dbReference>
<dbReference type="InterPro" id="IPR003200">
    <property type="entry name" value="Nict_dMeBzImd_PRibTrfase"/>
</dbReference>
<evidence type="ECO:0000259" key="2">
    <source>
        <dbReference type="Pfam" id="PF00881"/>
    </source>
</evidence>
<dbReference type="InterPro" id="IPR036087">
    <property type="entry name" value="Nict_dMeBzImd_PRibTrfase_sf"/>
</dbReference>
<name>A0ABW9QTU7_9ACTN</name>
<protein>
    <submittedName>
        <fullName evidence="3">5,6-dimethylbenzimidazole synthase</fullName>
        <ecNumber evidence="3">1.13.11.79</ecNumber>
    </submittedName>
</protein>
<dbReference type="SUPFAM" id="SSF55469">
    <property type="entry name" value="FMN-dependent nitroreductase-like"/>
    <property type="match status" value="1"/>
</dbReference>
<dbReference type="EC" id="1.13.11.79" evidence="3"/>
<dbReference type="CDD" id="cd02439">
    <property type="entry name" value="DMB-PRT_CobT"/>
    <property type="match status" value="1"/>
</dbReference>
<dbReference type="InterPro" id="IPR029479">
    <property type="entry name" value="Nitroreductase"/>
</dbReference>
<organism evidence="3 4">
    <name type="scientific">Acidiferrimicrobium australe</name>
    <dbReference type="NCBI Taxonomy" id="2664430"/>
    <lineage>
        <taxon>Bacteria</taxon>
        <taxon>Bacillati</taxon>
        <taxon>Actinomycetota</taxon>
        <taxon>Acidimicrobiia</taxon>
        <taxon>Acidimicrobiales</taxon>
        <taxon>Acidimicrobiaceae</taxon>
        <taxon>Acidiferrimicrobium</taxon>
    </lineage>
</organism>
<dbReference type="PANTHER" id="PTHR43463:SF1">
    <property type="entry name" value="NICOTINATE-NUCLEOTIDE--DIMETHYLBENZIMIDAZOLE PHOSPHORIBOSYLTRANSFERASE"/>
    <property type="match status" value="1"/>
</dbReference>
<proteinExistence type="predicted"/>
<evidence type="ECO:0000313" key="4">
    <source>
        <dbReference type="Proteomes" id="UP000437736"/>
    </source>
</evidence>
<reference evidence="3 4" key="1">
    <citation type="submission" date="2019-11" db="EMBL/GenBank/DDBJ databases">
        <title>Acidiferrimicrobium australis gen. nov., sp. nov., an acidophilic and obligately heterotrophic, member of the Actinobacteria that catalyses dissimilatory oxido- reduction of iron isolated from metal-rich acidic water in Chile.</title>
        <authorList>
            <person name="Gonzalez D."/>
            <person name="Huber K."/>
            <person name="Hedrich S."/>
            <person name="Rojas-Villalobos C."/>
            <person name="Quatrini R."/>
            <person name="Dinamarca M.A."/>
            <person name="Schwarz A."/>
            <person name="Canales C."/>
            <person name="Nancucheo I."/>
        </authorList>
    </citation>
    <scope>NUCLEOTIDE SEQUENCE [LARGE SCALE GENOMIC DNA]</scope>
    <source>
        <strain evidence="3 4">USS-CCA1</strain>
    </source>
</reference>
<keyword evidence="3" id="KW-0560">Oxidoreductase</keyword>
<accession>A0ABW9QTU7</accession>
<sequence>MDHPWPRPVPLVGDPTSAAQRSADPAGWSFDAVTVRALHAVLAARRDVRRFRPDEVPREVLSQVLMAGHQAPSVGHSQPWRFVVVRDQATRDRAALMADRERLRQAEMLTEERRARLLDLQLEGIREAPVGVIVACDRRVAAGGVLGRASFAEADMWSCACAIENMWLASRAVGLGLGWVTLFQPEELAALLGLPQGVETLGWLCVGWPDERPPTPGLERHGWSERIRLEDVIIEERWPSVGGPAAPVSHLAGPEPASVVAGRDEGDRRLTVPGSLGILDHVVNRVLALRREPPTSGTLVVAAGDHPVTRHGVSAFSPSVTGDVLAATRSGVSFGAVTAREAGLAVEAVHAVARRPSGDIVNADALDPLDVEMLFRSGHESGRRLAADGLVCLGEVGIGNTTVAAALACVLLGMGSEEAVGLGAGADSAMVRRKRDVVAAALARARSAHGERLCQPEVALGAVGGPEIAFLAGLTVAAAGARVPVVLDGLVTSLAALVAVRMEPAVHSALVAGQRSREVAHARVLGELGLEPLLQLRVRAGEGVGACLAAQMLLTAIRSRHATATVEEASLD</sequence>
<dbReference type="EMBL" id="WJHE01000444">
    <property type="protein sequence ID" value="MST32975.1"/>
    <property type="molecule type" value="Genomic_DNA"/>
</dbReference>
<feature type="domain" description="Nitroreductase" evidence="2">
    <location>
        <begin position="43"/>
        <end position="208"/>
    </location>
</feature>